<evidence type="ECO:0000259" key="11">
    <source>
        <dbReference type="PROSITE" id="PS00028"/>
    </source>
</evidence>
<evidence type="ECO:0000256" key="3">
    <source>
        <dbReference type="ARBA" id="ARBA00022490"/>
    </source>
</evidence>
<evidence type="ECO:0000256" key="9">
    <source>
        <dbReference type="ARBA" id="ARBA00048902"/>
    </source>
</evidence>
<dbReference type="InterPro" id="IPR028590">
    <property type="entry name" value="RNA_methyltr_E_TRM7"/>
</dbReference>
<keyword evidence="5 12" id="KW-0808">Transferase</keyword>
<dbReference type="InterPro" id="IPR050082">
    <property type="entry name" value="RNA_methyltr_RlmE"/>
</dbReference>
<dbReference type="SUPFAM" id="SSF53335">
    <property type="entry name" value="S-adenosyl-L-methionine-dependent methyltransferases"/>
    <property type="match status" value="1"/>
</dbReference>
<keyword evidence="7" id="KW-0819">tRNA processing</keyword>
<comment type="catalytic activity">
    <reaction evidence="9">
        <text>cytidine(32)/guanosine(34) in tRNA + 2 S-adenosyl-L-methionine = 2'-O-methylcytidine(32)/2'-O-methylguanosine(34) in tRNA + 2 S-adenosyl-L-homocysteine + 2 H(+)</text>
        <dbReference type="Rhea" id="RHEA:42396"/>
        <dbReference type="Rhea" id="RHEA-COMP:10246"/>
        <dbReference type="Rhea" id="RHEA-COMP:10247"/>
        <dbReference type="ChEBI" id="CHEBI:15378"/>
        <dbReference type="ChEBI" id="CHEBI:57856"/>
        <dbReference type="ChEBI" id="CHEBI:59789"/>
        <dbReference type="ChEBI" id="CHEBI:74269"/>
        <dbReference type="ChEBI" id="CHEBI:74445"/>
        <dbReference type="ChEBI" id="CHEBI:74495"/>
        <dbReference type="ChEBI" id="CHEBI:82748"/>
        <dbReference type="EC" id="2.1.1.205"/>
    </reaction>
</comment>
<dbReference type="EC" id="2.1.1.205" evidence="8"/>
<feature type="non-terminal residue" evidence="12">
    <location>
        <position position="1"/>
    </location>
</feature>
<protein>
    <recommendedName>
        <fullName evidence="10">tRNA (cytidine(32)/guanosine(34)-2'-O)-methyltransferase</fullName>
        <ecNumber evidence="8">2.1.1.205</ecNumber>
    </recommendedName>
</protein>
<evidence type="ECO:0000256" key="7">
    <source>
        <dbReference type="ARBA" id="ARBA00022694"/>
    </source>
</evidence>
<dbReference type="PROSITE" id="PS00028">
    <property type="entry name" value="ZINC_FINGER_C2H2_1"/>
    <property type="match status" value="1"/>
</dbReference>
<dbReference type="FunFam" id="3.40.50.150:FF:000040">
    <property type="entry name" value="Putative ribosomal RNA methyltransferase 1"/>
    <property type="match status" value="1"/>
</dbReference>
<evidence type="ECO:0000256" key="10">
    <source>
        <dbReference type="ARBA" id="ARBA00074278"/>
    </source>
</evidence>
<dbReference type="Pfam" id="PF01728">
    <property type="entry name" value="FtsJ"/>
    <property type="match status" value="1"/>
</dbReference>
<evidence type="ECO:0000256" key="5">
    <source>
        <dbReference type="ARBA" id="ARBA00022679"/>
    </source>
</evidence>
<dbReference type="AlphaFoldDB" id="A0A836FDW9"/>
<keyword evidence="4 12" id="KW-0489">Methyltransferase</keyword>
<reference evidence="12" key="1">
    <citation type="submission" date="2020-03" db="EMBL/GenBank/DDBJ databases">
        <title>Relaxed selection underlies rapid genomic changes in the transitions from sociality to social parasitism in ants.</title>
        <authorList>
            <person name="Bi X."/>
        </authorList>
    </citation>
    <scope>NUCLEOTIDE SEQUENCE</scope>
    <source>
        <strain evidence="12">BGI-DK2014a</strain>
        <tissue evidence="12">Whole body</tissue>
    </source>
</reference>
<proteinExistence type="inferred from homology"/>
<dbReference type="PANTHER" id="PTHR10920">
    <property type="entry name" value="RIBOSOMAL RNA METHYLTRANSFERASE"/>
    <property type="match status" value="1"/>
</dbReference>
<dbReference type="Proteomes" id="UP000669903">
    <property type="component" value="Unassembled WGS sequence"/>
</dbReference>
<sequence length="1032" mass="115764">MGKTSKDKRDIYYRKAKEEGWRARSAFKLLQIDSECHIFDGVSKAVDLCAAPGSWSQVLARKLTENYKKALEKGPASKPKIVAVDLQAMAPLEGVIQLQGDITNSSTAEQIITYFDNSRADLVVCDGAPDVTGLHDMDIFIQSQLLLAALNIATYILRPGGTFVAKIFRAKDVSLLYAQLRIFFPYVYCTKPSSSRNSSIEAFVVCKDYSQPEGYEPNMLNPWMMEDSWDFDKLTGVNRTIVPFIVCGDLNQPDSDMSYPLNYDGKEYKYHEPVQAPIAPPYAEALLMNRKRAEKSSSTFNENNVDVDLSTLDVKAAIECKNESSISEIKLISANNDFDNEPSTATKVMQDESSEEEIVIGLQNLYQLDTSDHNTDFTCRFCKKIFCCTKCRDRHVNKVHSNVNTDCPLCATEILPIRQCESTKLNLEDEKLLCHIVDKHLPLRCRLCGDLFESREDFKSVGACKWFERWNCLTSPSSHEHLEKKSKQCSISESDCNGSRFCTPPEIYRKTSTPMLLGQKAGFETFSVPDFSFKTPKTDSSSIAQVASISKTQTSDTQFFSCLLYSSNEEMTPFRICKEKFARSNSGNKLSIMEVEKVGNNDTKIITANVNEVLSPENMDLTRTEGGILQDSPMSDDVCEDVMKKVRFSDRYETAAEFGDLMESCVRTILNMSMEENESHDAQKRAIAEDTKDPNNRMQTNSMENTNTPKVTNDNQAEDTTHFLIQPPKNFLNNSQIEIVQDNTKNIKKENQNADVSNEVNNGWSIINQQDSNRVLMMVLMESNSGGLTTDLMPLISSGLQKLQEQLVSNRQSSLNTAESTKICRRSITTMKMSVESVESVENYSADNAANGQFALSSPVESSENSNGGFLSSVTQAVKHALKNLSVLSLRVPKSIEATELVQRREIVEKLSTSPKLSSGASSSQVRLGKRSREATEVFLKEDPFPLDTRSPLAKRQRRWYKMIRGRLPINRMRNSRETTSPRGVSKETQVFSQGSLTVGDTVLPLPTRACRITDNVSYNKKEIDITESSNK</sequence>
<evidence type="ECO:0000313" key="13">
    <source>
        <dbReference type="Proteomes" id="UP000669903"/>
    </source>
</evidence>
<feature type="domain" description="C2H2-type" evidence="11">
    <location>
        <begin position="379"/>
        <end position="400"/>
    </location>
</feature>
<organism evidence="12 13">
    <name type="scientific">Acromyrmex charruanus</name>
    <dbReference type="NCBI Taxonomy" id="2715315"/>
    <lineage>
        <taxon>Eukaryota</taxon>
        <taxon>Metazoa</taxon>
        <taxon>Ecdysozoa</taxon>
        <taxon>Arthropoda</taxon>
        <taxon>Hexapoda</taxon>
        <taxon>Insecta</taxon>
        <taxon>Pterygota</taxon>
        <taxon>Neoptera</taxon>
        <taxon>Endopterygota</taxon>
        <taxon>Hymenoptera</taxon>
        <taxon>Apocrita</taxon>
        <taxon>Aculeata</taxon>
        <taxon>Formicoidea</taxon>
        <taxon>Formicidae</taxon>
        <taxon>Myrmicinae</taxon>
        <taxon>Acromyrmex</taxon>
    </lineage>
</organism>
<dbReference type="HAMAP" id="MF_03162">
    <property type="entry name" value="RNA_methyltr_E_TRM7"/>
    <property type="match status" value="1"/>
</dbReference>
<dbReference type="GO" id="GO:0106340">
    <property type="term" value="F:tRNA (guanosine(34)-2'-O)-methyltransferase activity"/>
    <property type="evidence" value="ECO:0007669"/>
    <property type="project" value="UniProtKB-ARBA"/>
</dbReference>
<dbReference type="GO" id="GO:0002181">
    <property type="term" value="P:cytoplasmic translation"/>
    <property type="evidence" value="ECO:0007669"/>
    <property type="project" value="TreeGrafter"/>
</dbReference>
<name>A0A836FDW9_9HYME</name>
<evidence type="ECO:0000256" key="8">
    <source>
        <dbReference type="ARBA" id="ARBA00035677"/>
    </source>
</evidence>
<evidence type="ECO:0000256" key="1">
    <source>
        <dbReference type="ARBA" id="ARBA00004123"/>
    </source>
</evidence>
<dbReference type="GO" id="GO:0005737">
    <property type="term" value="C:cytoplasm"/>
    <property type="evidence" value="ECO:0007669"/>
    <property type="project" value="UniProtKB-SubCell"/>
</dbReference>
<dbReference type="EMBL" id="JAANIC010005341">
    <property type="protein sequence ID" value="KAG5331879.1"/>
    <property type="molecule type" value="Genomic_DNA"/>
</dbReference>
<feature type="non-terminal residue" evidence="12">
    <location>
        <position position="1032"/>
    </location>
</feature>
<evidence type="ECO:0000256" key="4">
    <source>
        <dbReference type="ARBA" id="ARBA00022603"/>
    </source>
</evidence>
<evidence type="ECO:0000256" key="2">
    <source>
        <dbReference type="ARBA" id="ARBA00004496"/>
    </source>
</evidence>
<accession>A0A836FDW9</accession>
<dbReference type="HAMAP" id="MF_01547">
    <property type="entry name" value="RNA_methyltr_E"/>
    <property type="match status" value="1"/>
</dbReference>
<dbReference type="InterPro" id="IPR013087">
    <property type="entry name" value="Znf_C2H2_type"/>
</dbReference>
<comment type="subcellular location">
    <subcellularLocation>
        <location evidence="2">Cytoplasm</location>
    </subcellularLocation>
    <subcellularLocation>
        <location evidence="1">Nucleus</location>
    </subcellularLocation>
</comment>
<dbReference type="InterPro" id="IPR002877">
    <property type="entry name" value="RNA_MeTrfase_FtsJ_dom"/>
</dbReference>
<gene>
    <name evidence="12" type="primary">Trm7_0</name>
    <name evidence="12" type="ORF">G6Z76_0006527</name>
</gene>
<keyword evidence="3" id="KW-0963">Cytoplasm</keyword>
<dbReference type="GO" id="GO:0005634">
    <property type="term" value="C:nucleus"/>
    <property type="evidence" value="ECO:0007669"/>
    <property type="project" value="UniProtKB-SubCell"/>
</dbReference>
<keyword evidence="13" id="KW-1185">Reference proteome</keyword>
<dbReference type="InterPro" id="IPR029063">
    <property type="entry name" value="SAM-dependent_MTases_sf"/>
</dbReference>
<dbReference type="InterPro" id="IPR015507">
    <property type="entry name" value="rRNA-MeTfrase_E"/>
</dbReference>
<dbReference type="GO" id="GO:0030488">
    <property type="term" value="P:tRNA methylation"/>
    <property type="evidence" value="ECO:0007669"/>
    <property type="project" value="TreeGrafter"/>
</dbReference>
<keyword evidence="6" id="KW-0949">S-adenosyl-L-methionine</keyword>
<dbReference type="Gene3D" id="3.40.50.150">
    <property type="entry name" value="Vaccinia Virus protein VP39"/>
    <property type="match status" value="1"/>
</dbReference>
<dbReference type="PANTHER" id="PTHR10920:SF12">
    <property type="entry name" value="TRNA (CYTIDINE(32)_GUANOSINE(34)-2'-O)-METHYLTRANSFERASE-RELATED"/>
    <property type="match status" value="1"/>
</dbReference>
<evidence type="ECO:0000313" key="12">
    <source>
        <dbReference type="EMBL" id="KAG5331879.1"/>
    </source>
</evidence>
<comment type="caution">
    <text evidence="12">The sequence shown here is derived from an EMBL/GenBank/DDBJ whole genome shotgun (WGS) entry which is preliminary data.</text>
</comment>
<evidence type="ECO:0000256" key="6">
    <source>
        <dbReference type="ARBA" id="ARBA00022691"/>
    </source>
</evidence>